<proteinExistence type="predicted"/>
<reference evidence="1 2" key="1">
    <citation type="submission" date="2024-06" db="EMBL/GenBank/DDBJ databases">
        <title>Complete genome of Phlyctema vagabunda strain 19-DSS-EL-015.</title>
        <authorList>
            <person name="Fiorenzani C."/>
        </authorList>
    </citation>
    <scope>NUCLEOTIDE SEQUENCE [LARGE SCALE GENOMIC DNA]</scope>
    <source>
        <strain evidence="1 2">19-DSS-EL-015</strain>
    </source>
</reference>
<comment type="caution">
    <text evidence="1">The sequence shown here is derived from an EMBL/GenBank/DDBJ whole genome shotgun (WGS) entry which is preliminary data.</text>
</comment>
<evidence type="ECO:0000313" key="2">
    <source>
        <dbReference type="Proteomes" id="UP001629113"/>
    </source>
</evidence>
<name>A0ABR4P310_9HELO</name>
<gene>
    <name evidence="1" type="ORF">PVAG01_10704</name>
</gene>
<accession>A0ABR4P310</accession>
<organism evidence="1 2">
    <name type="scientific">Phlyctema vagabunda</name>
    <dbReference type="NCBI Taxonomy" id="108571"/>
    <lineage>
        <taxon>Eukaryota</taxon>
        <taxon>Fungi</taxon>
        <taxon>Dikarya</taxon>
        <taxon>Ascomycota</taxon>
        <taxon>Pezizomycotina</taxon>
        <taxon>Leotiomycetes</taxon>
        <taxon>Helotiales</taxon>
        <taxon>Dermateaceae</taxon>
        <taxon>Phlyctema</taxon>
    </lineage>
</organism>
<dbReference type="EMBL" id="JBFCZG010000010">
    <property type="protein sequence ID" value="KAL3417694.1"/>
    <property type="molecule type" value="Genomic_DNA"/>
</dbReference>
<keyword evidence="2" id="KW-1185">Reference proteome</keyword>
<protein>
    <submittedName>
        <fullName evidence="1">Uncharacterized protein</fullName>
    </submittedName>
</protein>
<dbReference type="Proteomes" id="UP001629113">
    <property type="component" value="Unassembled WGS sequence"/>
</dbReference>
<sequence>MTSSEHPQILLLSLAFRSFFDETYSSLIDVLGQSARLQRAKTSAGALHYLEANNPRAIIASDEGLTEHANVAVLEKVKAYVQSGGLVIFGLHFPSFTSPTVFDEFFDERFDVPWKSGDYHRTYFAFNPSCKLPTAVERDRFPGQYSMKALHVENAREHEKIFVPVHGALTLSSVFPSTPVDETQAALVGTEVGAGFLVYAGDVNAEEGSDRVIMALCGLSN</sequence>
<evidence type="ECO:0000313" key="1">
    <source>
        <dbReference type="EMBL" id="KAL3417694.1"/>
    </source>
</evidence>